<comment type="caution">
    <text evidence="1">The sequence shown here is derived from an EMBL/GenBank/DDBJ whole genome shotgun (WGS) entry which is preliminary data.</text>
</comment>
<keyword evidence="2" id="KW-1185">Reference proteome</keyword>
<organism evidence="1 2">
    <name type="scientific">Halomonas flagellata</name>
    <dbReference type="NCBI Taxonomy" id="2920385"/>
    <lineage>
        <taxon>Bacteria</taxon>
        <taxon>Pseudomonadati</taxon>
        <taxon>Pseudomonadota</taxon>
        <taxon>Gammaproteobacteria</taxon>
        <taxon>Oceanospirillales</taxon>
        <taxon>Halomonadaceae</taxon>
        <taxon>Halomonas</taxon>
    </lineage>
</organism>
<name>A0ABS9RRB6_9GAMM</name>
<sequence length="75" mass="8622">MARRHADDNVVCWVICCRRDARLRPATPGYPTISSAFDRAARDIRDGRDVQESLDEAVDTIERDIADNRDYGFHE</sequence>
<evidence type="ECO:0000313" key="2">
    <source>
        <dbReference type="Proteomes" id="UP001202117"/>
    </source>
</evidence>
<dbReference type="RefSeq" id="WP_240567199.1">
    <property type="nucleotide sequence ID" value="NZ_JAKVPY010000004.1"/>
</dbReference>
<proteinExistence type="predicted"/>
<protein>
    <submittedName>
        <fullName evidence="1">Uncharacterized protein</fullName>
    </submittedName>
</protein>
<evidence type="ECO:0000313" key="1">
    <source>
        <dbReference type="EMBL" id="MCH4562366.1"/>
    </source>
</evidence>
<reference evidence="1 2" key="1">
    <citation type="submission" date="2022-02" db="EMBL/GenBank/DDBJ databases">
        <title>Halomonas fukangensis sp. nov., a halophilic bacterium isolated from a bulk soil of Kalidium foliatum at Fukang.</title>
        <authorList>
            <person name="Huang Y."/>
        </authorList>
    </citation>
    <scope>NUCLEOTIDE SEQUENCE [LARGE SCALE GENOMIC DNA]</scope>
    <source>
        <strain evidence="1 2">EGI 63088</strain>
    </source>
</reference>
<dbReference type="Proteomes" id="UP001202117">
    <property type="component" value="Unassembled WGS sequence"/>
</dbReference>
<accession>A0ABS9RRB6</accession>
<gene>
    <name evidence="1" type="ORF">MKP05_04360</name>
</gene>
<dbReference type="EMBL" id="JAKVPY010000004">
    <property type="protein sequence ID" value="MCH4562366.1"/>
    <property type="molecule type" value="Genomic_DNA"/>
</dbReference>